<dbReference type="InterPro" id="IPR011701">
    <property type="entry name" value="MFS"/>
</dbReference>
<feature type="transmembrane region" description="Helical" evidence="5">
    <location>
        <begin position="256"/>
        <end position="280"/>
    </location>
</feature>
<keyword evidence="4 5" id="KW-0472">Membrane</keyword>
<protein>
    <submittedName>
        <fullName evidence="7">Major facilitator superfamily domain-containing protein</fullName>
    </submittedName>
</protein>
<evidence type="ECO:0000259" key="6">
    <source>
        <dbReference type="PROSITE" id="PS50850"/>
    </source>
</evidence>
<dbReference type="PRINTS" id="PR01036">
    <property type="entry name" value="TCRTETB"/>
</dbReference>
<feature type="transmembrane region" description="Helical" evidence="5">
    <location>
        <begin position="114"/>
        <end position="136"/>
    </location>
</feature>
<dbReference type="PANTHER" id="PTHR23501:SF33">
    <property type="entry name" value="MAJOR FACILITATOR SUPERFAMILY (MFS) PROFILE DOMAIN-CONTAINING PROTEIN"/>
    <property type="match status" value="1"/>
</dbReference>
<keyword evidence="2 5" id="KW-0812">Transmembrane</keyword>
<dbReference type="GO" id="GO:0000329">
    <property type="term" value="C:fungal-type vacuole membrane"/>
    <property type="evidence" value="ECO:0007669"/>
    <property type="project" value="TreeGrafter"/>
</dbReference>
<dbReference type="SUPFAM" id="SSF103473">
    <property type="entry name" value="MFS general substrate transporter"/>
    <property type="match status" value="1"/>
</dbReference>
<dbReference type="EMBL" id="MCFA01000058">
    <property type="protein sequence ID" value="ORY11738.1"/>
    <property type="molecule type" value="Genomic_DNA"/>
</dbReference>
<evidence type="ECO:0000256" key="5">
    <source>
        <dbReference type="SAM" id="Phobius"/>
    </source>
</evidence>
<evidence type="ECO:0000256" key="1">
    <source>
        <dbReference type="ARBA" id="ARBA00004141"/>
    </source>
</evidence>
<dbReference type="AlphaFoldDB" id="A0A1Y1ZND4"/>
<dbReference type="PANTHER" id="PTHR23501">
    <property type="entry name" value="MAJOR FACILITATOR SUPERFAMILY"/>
    <property type="match status" value="1"/>
</dbReference>
<comment type="caution">
    <text evidence="7">The sequence shown here is derived from an EMBL/GenBank/DDBJ whole genome shotgun (WGS) entry which is preliminary data.</text>
</comment>
<dbReference type="InterPro" id="IPR020846">
    <property type="entry name" value="MFS_dom"/>
</dbReference>
<dbReference type="GO" id="GO:0015174">
    <property type="term" value="F:basic amino acid transmembrane transporter activity"/>
    <property type="evidence" value="ECO:0007669"/>
    <property type="project" value="TreeGrafter"/>
</dbReference>
<feature type="transmembrane region" description="Helical" evidence="5">
    <location>
        <begin position="321"/>
        <end position="341"/>
    </location>
</feature>
<evidence type="ECO:0000313" key="8">
    <source>
        <dbReference type="Proteomes" id="UP000193144"/>
    </source>
</evidence>
<feature type="transmembrane region" description="Helical" evidence="5">
    <location>
        <begin position="59"/>
        <end position="79"/>
    </location>
</feature>
<dbReference type="PROSITE" id="PS50850">
    <property type="entry name" value="MFS"/>
    <property type="match status" value="1"/>
</dbReference>
<accession>A0A1Y1ZND4</accession>
<gene>
    <name evidence="7" type="ORF">BCR34DRAFT_483781</name>
</gene>
<feature type="transmembrane region" description="Helical" evidence="5">
    <location>
        <begin position="85"/>
        <end position="102"/>
    </location>
</feature>
<dbReference type="Pfam" id="PF07690">
    <property type="entry name" value="MFS_1"/>
    <property type="match status" value="1"/>
</dbReference>
<feature type="domain" description="Major facilitator superfamily (MFS) profile" evidence="6">
    <location>
        <begin position="1"/>
        <end position="487"/>
    </location>
</feature>
<feature type="transmembrane region" description="Helical" evidence="5">
    <location>
        <begin position="142"/>
        <end position="164"/>
    </location>
</feature>
<feature type="transmembrane region" description="Helical" evidence="5">
    <location>
        <begin position="353"/>
        <end position="375"/>
    </location>
</feature>
<name>A0A1Y1ZND4_9PLEO</name>
<feature type="transmembrane region" description="Helical" evidence="5">
    <location>
        <begin position="216"/>
        <end position="235"/>
    </location>
</feature>
<feature type="transmembrane region" description="Helical" evidence="5">
    <location>
        <begin position="185"/>
        <end position="204"/>
    </location>
</feature>
<sequence length="487" mass="51228">GAFISNADSSLVLATHPVIASEFDALHDSSWLLTSFALAAAATQPLYGKLSDIYGRKALLLSAYILFGAGCGLGSAMWHAILGRVISGAGSAGMTALVSILITDLVPLRQVASWLSYVNVVATTGRSVGGPLGGWLADTVGWRWSFLGQAPLAAIAAIVVWWALPNLKPASSAKDELEHSKLARIDFLGATLMTVTILAFLFPLEIGGVKLPWSHPLISSLAGVGAVFGGLFAATEGWLAKEPILPLQLLQQRDTVLSFIAMALQSAAQLGLMFAVPLYFQITARASNTIAGAHLFPAVAGNAVGGVVSGLIIRQTGRYKLLILSATLIASLGYLLLILRWHGHTNWLESMYIVPGGFGTGVAQSAIFISIQAAVDPSLTAVATAALFLSTSVGMVAGMAGVSAVMQEMLSRGLDRRLDSLGFSGARKLKILERAISDVHYIDVAKPRVADAVTASYVEALSWTHGVSLGCSLVAFFFSLFLQQHKL</sequence>
<keyword evidence="3 5" id="KW-1133">Transmembrane helix</keyword>
<feature type="transmembrane region" description="Helical" evidence="5">
    <location>
        <begin position="463"/>
        <end position="482"/>
    </location>
</feature>
<feature type="transmembrane region" description="Helical" evidence="5">
    <location>
        <begin position="382"/>
        <end position="406"/>
    </location>
</feature>
<evidence type="ECO:0000256" key="2">
    <source>
        <dbReference type="ARBA" id="ARBA00022692"/>
    </source>
</evidence>
<dbReference type="OrthoDB" id="6770063at2759"/>
<reference evidence="7 8" key="1">
    <citation type="submission" date="2016-07" db="EMBL/GenBank/DDBJ databases">
        <title>Pervasive Adenine N6-methylation of Active Genes in Fungi.</title>
        <authorList>
            <consortium name="DOE Joint Genome Institute"/>
            <person name="Mondo S.J."/>
            <person name="Dannebaum R.O."/>
            <person name="Kuo R.C."/>
            <person name="Labutti K."/>
            <person name="Haridas S."/>
            <person name="Kuo A."/>
            <person name="Salamov A."/>
            <person name="Ahrendt S.R."/>
            <person name="Lipzen A."/>
            <person name="Sullivan W."/>
            <person name="Andreopoulos W.B."/>
            <person name="Clum A."/>
            <person name="Lindquist E."/>
            <person name="Daum C."/>
            <person name="Ramamoorthy G.K."/>
            <person name="Gryganskyi A."/>
            <person name="Culley D."/>
            <person name="Magnuson J.K."/>
            <person name="James T.Y."/>
            <person name="O'Malley M.A."/>
            <person name="Stajich J.E."/>
            <person name="Spatafora J.W."/>
            <person name="Visel A."/>
            <person name="Grigoriev I.V."/>
        </authorList>
    </citation>
    <scope>NUCLEOTIDE SEQUENCE [LARGE SCALE GENOMIC DNA]</scope>
    <source>
        <strain evidence="7 8">CBS 115471</strain>
    </source>
</reference>
<feature type="transmembrane region" description="Helical" evidence="5">
    <location>
        <begin position="292"/>
        <end position="314"/>
    </location>
</feature>
<keyword evidence="8" id="KW-1185">Reference proteome</keyword>
<feature type="non-terminal residue" evidence="7">
    <location>
        <position position="1"/>
    </location>
</feature>
<dbReference type="InterPro" id="IPR036259">
    <property type="entry name" value="MFS_trans_sf"/>
</dbReference>
<evidence type="ECO:0000256" key="3">
    <source>
        <dbReference type="ARBA" id="ARBA00022989"/>
    </source>
</evidence>
<evidence type="ECO:0000256" key="4">
    <source>
        <dbReference type="ARBA" id="ARBA00023136"/>
    </source>
</evidence>
<comment type="subcellular location">
    <subcellularLocation>
        <location evidence="1">Membrane</location>
        <topology evidence="1">Multi-pass membrane protein</topology>
    </subcellularLocation>
</comment>
<organism evidence="7 8">
    <name type="scientific">Clohesyomyces aquaticus</name>
    <dbReference type="NCBI Taxonomy" id="1231657"/>
    <lineage>
        <taxon>Eukaryota</taxon>
        <taxon>Fungi</taxon>
        <taxon>Dikarya</taxon>
        <taxon>Ascomycota</taxon>
        <taxon>Pezizomycotina</taxon>
        <taxon>Dothideomycetes</taxon>
        <taxon>Pleosporomycetidae</taxon>
        <taxon>Pleosporales</taxon>
        <taxon>Lindgomycetaceae</taxon>
        <taxon>Clohesyomyces</taxon>
    </lineage>
</organism>
<dbReference type="Proteomes" id="UP000193144">
    <property type="component" value="Unassembled WGS sequence"/>
</dbReference>
<dbReference type="Gene3D" id="1.20.1250.20">
    <property type="entry name" value="MFS general substrate transporter like domains"/>
    <property type="match status" value="2"/>
</dbReference>
<proteinExistence type="predicted"/>
<evidence type="ECO:0000313" key="7">
    <source>
        <dbReference type="EMBL" id="ORY11738.1"/>
    </source>
</evidence>